<evidence type="ECO:0000313" key="3">
    <source>
        <dbReference type="Proteomes" id="UP001152795"/>
    </source>
</evidence>
<evidence type="ECO:0000313" key="2">
    <source>
        <dbReference type="EMBL" id="CAB4031580.1"/>
    </source>
</evidence>
<keyword evidence="3" id="KW-1185">Reference proteome</keyword>
<evidence type="ECO:0000256" key="1">
    <source>
        <dbReference type="SAM" id="MobiDB-lite"/>
    </source>
</evidence>
<reference evidence="2" key="1">
    <citation type="submission" date="2020-04" db="EMBL/GenBank/DDBJ databases">
        <authorList>
            <person name="Alioto T."/>
            <person name="Alioto T."/>
            <person name="Gomez Garrido J."/>
        </authorList>
    </citation>
    <scope>NUCLEOTIDE SEQUENCE</scope>
    <source>
        <strain evidence="2">A484AB</strain>
    </source>
</reference>
<organism evidence="2 3">
    <name type="scientific">Paramuricea clavata</name>
    <name type="common">Red gorgonian</name>
    <name type="synonym">Violescent sea-whip</name>
    <dbReference type="NCBI Taxonomy" id="317549"/>
    <lineage>
        <taxon>Eukaryota</taxon>
        <taxon>Metazoa</taxon>
        <taxon>Cnidaria</taxon>
        <taxon>Anthozoa</taxon>
        <taxon>Octocorallia</taxon>
        <taxon>Malacalcyonacea</taxon>
        <taxon>Plexauridae</taxon>
        <taxon>Paramuricea</taxon>
    </lineage>
</organism>
<feature type="compositionally biased region" description="Acidic residues" evidence="1">
    <location>
        <begin position="89"/>
        <end position="98"/>
    </location>
</feature>
<feature type="region of interest" description="Disordered" evidence="1">
    <location>
        <begin position="79"/>
        <end position="101"/>
    </location>
</feature>
<sequence length="190" mass="21234">MGNKITKHIYGFESQENENHEGSSISSASGENYHSEHLVQIRGRNLPLLWEQDPNNPEPVIHPPTAPVCHDNVREINHQRNESSASSETDFDSDENDSDENHLQAEDAQMVNQQSVQDDKNHVAMVYSPVYSPAIHDQLPLQESEAQPQVVGNVDLEMEVGGVIVLHDENVQDEVLVTTIETKPAIVEEL</sequence>
<accession>A0A7D9JLD8</accession>
<comment type="caution">
    <text evidence="2">The sequence shown here is derived from an EMBL/GenBank/DDBJ whole genome shotgun (WGS) entry which is preliminary data.</text>
</comment>
<protein>
    <submittedName>
        <fullName evidence="2">Uncharacterized protein</fullName>
    </submittedName>
</protein>
<dbReference type="EMBL" id="CACRXK020017751">
    <property type="protein sequence ID" value="CAB4031580.1"/>
    <property type="molecule type" value="Genomic_DNA"/>
</dbReference>
<proteinExistence type="predicted"/>
<name>A0A7D9JLD8_PARCT</name>
<dbReference type="Proteomes" id="UP001152795">
    <property type="component" value="Unassembled WGS sequence"/>
</dbReference>
<feature type="region of interest" description="Disordered" evidence="1">
    <location>
        <begin position="1"/>
        <end position="37"/>
    </location>
</feature>
<feature type="compositionally biased region" description="Polar residues" evidence="1">
    <location>
        <begin position="22"/>
        <end position="32"/>
    </location>
</feature>
<gene>
    <name evidence="2" type="ORF">PACLA_8A080614</name>
</gene>
<dbReference type="AlphaFoldDB" id="A0A7D9JLD8"/>